<feature type="region of interest" description="Disordered" evidence="1">
    <location>
        <begin position="1"/>
        <end position="53"/>
    </location>
</feature>
<dbReference type="EMBL" id="JABFDB010000002">
    <property type="protein sequence ID" value="NYZ19464.1"/>
    <property type="molecule type" value="Genomic_DNA"/>
</dbReference>
<comment type="caution">
    <text evidence="2">The sequence shown here is derived from an EMBL/GenBank/DDBJ whole genome shotgun (WGS) entry which is preliminary data.</text>
</comment>
<evidence type="ECO:0000256" key="1">
    <source>
        <dbReference type="SAM" id="MobiDB-lite"/>
    </source>
</evidence>
<sequence>MADPDKRDDKAPGKPPTTKPKSPRDEADPGTPGTGENIDPKTGERFTEGIGGA</sequence>
<organism evidence="2 3">
    <name type="scientific">Azospirillum oleiclasticum</name>
    <dbReference type="NCBI Taxonomy" id="2735135"/>
    <lineage>
        <taxon>Bacteria</taxon>
        <taxon>Pseudomonadati</taxon>
        <taxon>Pseudomonadota</taxon>
        <taxon>Alphaproteobacteria</taxon>
        <taxon>Rhodospirillales</taxon>
        <taxon>Azospirillaceae</taxon>
        <taxon>Azospirillum</taxon>
    </lineage>
</organism>
<evidence type="ECO:0000313" key="2">
    <source>
        <dbReference type="EMBL" id="NYZ19464.1"/>
    </source>
</evidence>
<protein>
    <submittedName>
        <fullName evidence="2">Uncharacterized protein</fullName>
    </submittedName>
</protein>
<gene>
    <name evidence="2" type="ORF">HND93_07060</name>
</gene>
<dbReference type="RefSeq" id="WP_180281206.1">
    <property type="nucleotide sequence ID" value="NZ_JABFDB010000002.1"/>
</dbReference>
<proteinExistence type="predicted"/>
<evidence type="ECO:0000313" key="3">
    <source>
        <dbReference type="Proteomes" id="UP000584642"/>
    </source>
</evidence>
<feature type="compositionally biased region" description="Basic and acidic residues" evidence="1">
    <location>
        <begin position="1"/>
        <end position="12"/>
    </location>
</feature>
<reference evidence="2 3" key="1">
    <citation type="submission" date="2020-05" db="EMBL/GenBank/DDBJ databases">
        <title>Azospirillum oleiclasticum sp. nov, a nitrogen-fixing and heavy crude oil-emulsifying bacterium isolated from the crude oil of Yumen Oilfield.</title>
        <authorList>
            <person name="Wu D."/>
            <person name="Cai M."/>
            <person name="Zhang X."/>
        </authorList>
    </citation>
    <scope>NUCLEOTIDE SEQUENCE [LARGE SCALE GENOMIC DNA]</scope>
    <source>
        <strain evidence="2 3">ROY-1-1-2</strain>
    </source>
</reference>
<accession>A0ABX2T5I0</accession>
<name>A0ABX2T5I0_9PROT</name>
<keyword evidence="3" id="KW-1185">Reference proteome</keyword>
<dbReference type="Proteomes" id="UP000584642">
    <property type="component" value="Unassembled WGS sequence"/>
</dbReference>
<feature type="compositionally biased region" description="Basic and acidic residues" evidence="1">
    <location>
        <begin position="38"/>
        <end position="47"/>
    </location>
</feature>